<organism evidence="4 5">
    <name type="scientific">Myotis lucifugus</name>
    <name type="common">Little brown bat</name>
    <dbReference type="NCBI Taxonomy" id="59463"/>
    <lineage>
        <taxon>Eukaryota</taxon>
        <taxon>Metazoa</taxon>
        <taxon>Chordata</taxon>
        <taxon>Craniata</taxon>
        <taxon>Vertebrata</taxon>
        <taxon>Euteleostomi</taxon>
        <taxon>Mammalia</taxon>
        <taxon>Eutheria</taxon>
        <taxon>Laurasiatheria</taxon>
        <taxon>Chiroptera</taxon>
        <taxon>Yangochiroptera</taxon>
        <taxon>Vespertilionidae</taxon>
        <taxon>Myotis</taxon>
    </lineage>
</organism>
<gene>
    <name evidence="4" type="primary">LOC102432571</name>
</gene>
<dbReference type="InParanoid" id="G1P6F6"/>
<dbReference type="Proteomes" id="UP000001074">
    <property type="component" value="Unassembled WGS sequence"/>
</dbReference>
<dbReference type="AlphaFoldDB" id="G1P6F6"/>
<evidence type="ECO:0000256" key="2">
    <source>
        <dbReference type="SAM" id="MobiDB-lite"/>
    </source>
</evidence>
<reference evidence="4 5" key="1">
    <citation type="journal article" date="2011" name="Nature">
        <title>A high-resolution map of human evolutionary constraint using 29 mammals.</title>
        <authorList>
            <person name="Lindblad-Toh K."/>
            <person name="Garber M."/>
            <person name="Zuk O."/>
            <person name="Lin M.F."/>
            <person name="Parker B.J."/>
            <person name="Washietl S."/>
            <person name="Kheradpour P."/>
            <person name="Ernst J."/>
            <person name="Jordan G."/>
            <person name="Mauceli E."/>
            <person name="Ward L.D."/>
            <person name="Lowe C.B."/>
            <person name="Holloway A.K."/>
            <person name="Clamp M."/>
            <person name="Gnerre S."/>
            <person name="Alfoldi J."/>
            <person name="Beal K."/>
            <person name="Chang J."/>
            <person name="Clawson H."/>
            <person name="Cuff J."/>
            <person name="Di Palma F."/>
            <person name="Fitzgerald S."/>
            <person name="Flicek P."/>
            <person name="Guttman M."/>
            <person name="Hubisz M.J."/>
            <person name="Jaffe D.B."/>
            <person name="Jungreis I."/>
            <person name="Kent W.J."/>
            <person name="Kostka D."/>
            <person name="Lara M."/>
            <person name="Martins A.L."/>
            <person name="Massingham T."/>
            <person name="Moltke I."/>
            <person name="Raney B.J."/>
            <person name="Rasmussen M.D."/>
            <person name="Robinson J."/>
            <person name="Stark A."/>
            <person name="Vilella A.J."/>
            <person name="Wen J."/>
            <person name="Xie X."/>
            <person name="Zody M.C."/>
            <person name="Baldwin J."/>
            <person name="Bloom T."/>
            <person name="Chin C.W."/>
            <person name="Heiman D."/>
            <person name="Nicol R."/>
            <person name="Nusbaum C."/>
            <person name="Young S."/>
            <person name="Wilkinson J."/>
            <person name="Worley K.C."/>
            <person name="Kovar C.L."/>
            <person name="Muzny D.M."/>
            <person name="Gibbs R.A."/>
            <person name="Cree A."/>
            <person name="Dihn H.H."/>
            <person name="Fowler G."/>
            <person name="Jhangiani S."/>
            <person name="Joshi V."/>
            <person name="Lee S."/>
            <person name="Lewis L.R."/>
            <person name="Nazareth L.V."/>
            <person name="Okwuonu G."/>
            <person name="Santibanez J."/>
            <person name="Warren W.C."/>
            <person name="Mardis E.R."/>
            <person name="Weinstock G.M."/>
            <person name="Wilson R.K."/>
            <person name="Delehaunty K."/>
            <person name="Dooling D."/>
            <person name="Fronik C."/>
            <person name="Fulton L."/>
            <person name="Fulton B."/>
            <person name="Graves T."/>
            <person name="Minx P."/>
            <person name="Sodergren E."/>
            <person name="Birney E."/>
            <person name="Margulies E.H."/>
            <person name="Herrero J."/>
            <person name="Green E.D."/>
            <person name="Haussler D."/>
            <person name="Siepel A."/>
            <person name="Goldman N."/>
            <person name="Pollard K.S."/>
            <person name="Pedersen J.S."/>
            <person name="Lander E.S."/>
            <person name="Kellis M."/>
        </authorList>
    </citation>
    <scope>NUCLEOTIDE SEQUENCE [LARGE SCALE GENOMIC DNA]</scope>
</reference>
<reference evidence="4" key="2">
    <citation type="submission" date="2025-08" db="UniProtKB">
        <authorList>
            <consortium name="Ensembl"/>
        </authorList>
    </citation>
    <scope>IDENTIFICATION</scope>
</reference>
<dbReference type="SUPFAM" id="SSF47113">
    <property type="entry name" value="Histone-fold"/>
    <property type="match status" value="1"/>
</dbReference>
<dbReference type="GO" id="GO:0046982">
    <property type="term" value="F:protein heterodimerization activity"/>
    <property type="evidence" value="ECO:0007669"/>
    <property type="project" value="InterPro"/>
</dbReference>
<reference evidence="4" key="3">
    <citation type="submission" date="2025-09" db="UniProtKB">
        <authorList>
            <consortium name="Ensembl"/>
        </authorList>
    </citation>
    <scope>IDENTIFICATION</scope>
</reference>
<feature type="region of interest" description="Disordered" evidence="2">
    <location>
        <begin position="1"/>
        <end position="29"/>
    </location>
</feature>
<dbReference type="STRING" id="59463.ENSMLUP00000005648"/>
<evidence type="ECO:0000313" key="5">
    <source>
        <dbReference type="Proteomes" id="UP000001074"/>
    </source>
</evidence>
<dbReference type="OMA" id="WISSKAM"/>
<dbReference type="PANTHER" id="PTHR23428">
    <property type="entry name" value="HISTONE H2B"/>
    <property type="match status" value="1"/>
</dbReference>
<keyword evidence="5" id="KW-1185">Reference proteome</keyword>
<name>G1P6F6_MYOLU</name>
<dbReference type="Gene3D" id="1.10.20.10">
    <property type="entry name" value="Histone, subunit A"/>
    <property type="match status" value="1"/>
</dbReference>
<dbReference type="InterPro" id="IPR009072">
    <property type="entry name" value="Histone-fold"/>
</dbReference>
<dbReference type="HOGENOM" id="CLU_075666_2_1_1"/>
<dbReference type="FunFam" id="1.10.20.10:FF:000043">
    <property type="entry name" value="Histone H2B"/>
    <property type="match status" value="1"/>
</dbReference>
<dbReference type="Ensembl" id="ENSMLUT00000006183.2">
    <property type="protein sequence ID" value="ENSMLUP00000005648.2"/>
    <property type="gene ID" value="ENSMLUG00000023305.1"/>
</dbReference>
<dbReference type="PRINTS" id="PR00621">
    <property type="entry name" value="HISTONEH2B"/>
</dbReference>
<proteinExistence type="inferred from homology"/>
<dbReference type="GO" id="GO:0005634">
    <property type="term" value="C:nucleus"/>
    <property type="evidence" value="ECO:0007669"/>
    <property type="project" value="UniProtKB-ARBA"/>
</dbReference>
<dbReference type="GeneTree" id="ENSGT01150000286957"/>
<accession>G1P6F6</accession>
<dbReference type="GO" id="GO:0030527">
    <property type="term" value="F:structural constituent of chromatin"/>
    <property type="evidence" value="ECO:0007669"/>
    <property type="project" value="InterPro"/>
</dbReference>
<sequence>MDKAAKSAPGTKKGSSAQKKDSKKRKHSCQENYSVYVYKVLKGRHPNTGISSKAMGFMNPFLKDMFQRIAGEASRLGRQHRRLTITIHDIQSAVRLVLPQKLAEKALQEGMEAVTKYDNFHCYHSETNFSA</sequence>
<protein>
    <submittedName>
        <fullName evidence="4">Histone H2B type 2-E-like</fullName>
    </submittedName>
</protein>
<dbReference type="Pfam" id="PF00125">
    <property type="entry name" value="Histone"/>
    <property type="match status" value="1"/>
</dbReference>
<dbReference type="InterPro" id="IPR000558">
    <property type="entry name" value="Histone_H2B"/>
</dbReference>
<evidence type="ECO:0000256" key="1">
    <source>
        <dbReference type="ARBA" id="ARBA00006846"/>
    </source>
</evidence>
<dbReference type="EMBL" id="AAPE02000291">
    <property type="status" value="NOT_ANNOTATED_CDS"/>
    <property type="molecule type" value="Genomic_DNA"/>
</dbReference>
<dbReference type="eggNOG" id="KOG1744">
    <property type="taxonomic scope" value="Eukaryota"/>
</dbReference>
<comment type="similarity">
    <text evidence="1">Belongs to the histone H2B family.</text>
</comment>
<dbReference type="InterPro" id="IPR007125">
    <property type="entry name" value="H2A/H2B/H3"/>
</dbReference>
<evidence type="ECO:0000313" key="4">
    <source>
        <dbReference type="Ensembl" id="ENSMLUP00000005648.2"/>
    </source>
</evidence>
<feature type="domain" description="Core Histone H2A/H2B/H3" evidence="3">
    <location>
        <begin position="13"/>
        <end position="96"/>
    </location>
</feature>
<dbReference type="GO" id="GO:0000786">
    <property type="term" value="C:nucleosome"/>
    <property type="evidence" value="ECO:0007669"/>
    <property type="project" value="InterPro"/>
</dbReference>
<dbReference type="GO" id="GO:0003677">
    <property type="term" value="F:DNA binding"/>
    <property type="evidence" value="ECO:0007669"/>
    <property type="project" value="InterPro"/>
</dbReference>
<dbReference type="SMART" id="SM00427">
    <property type="entry name" value="H2B"/>
    <property type="match status" value="1"/>
</dbReference>
<evidence type="ECO:0000259" key="3">
    <source>
        <dbReference type="Pfam" id="PF00125"/>
    </source>
</evidence>
<dbReference type="CDD" id="cd22910">
    <property type="entry name" value="HFD_H2B"/>
    <property type="match status" value="1"/>
</dbReference>